<keyword evidence="4 19" id="KW-0820">tRNA-binding</keyword>
<evidence type="ECO:0000313" key="22">
    <source>
        <dbReference type="Proteomes" id="UP000663499"/>
    </source>
</evidence>
<organism evidence="21 22">
    <name type="scientific">Alkalibacter rhizosphaerae</name>
    <dbReference type="NCBI Taxonomy" id="2815577"/>
    <lineage>
        <taxon>Bacteria</taxon>
        <taxon>Bacillati</taxon>
        <taxon>Bacillota</taxon>
        <taxon>Clostridia</taxon>
        <taxon>Eubacteriales</taxon>
        <taxon>Eubacteriaceae</taxon>
        <taxon>Alkalibacter</taxon>
    </lineage>
</organism>
<evidence type="ECO:0000256" key="14">
    <source>
        <dbReference type="ARBA" id="ARBA00066827"/>
    </source>
</evidence>
<evidence type="ECO:0000256" key="6">
    <source>
        <dbReference type="ARBA" id="ARBA00022741"/>
    </source>
</evidence>
<keyword evidence="22" id="KW-1185">Reference proteome</keyword>
<dbReference type="AlphaFoldDB" id="A0A974XF17"/>
<evidence type="ECO:0000256" key="3">
    <source>
        <dbReference type="ARBA" id="ARBA00022490"/>
    </source>
</evidence>
<keyword evidence="6 19" id="KW-0547">Nucleotide-binding</keyword>
<evidence type="ECO:0000256" key="1">
    <source>
        <dbReference type="ARBA" id="ARBA00004496"/>
    </source>
</evidence>
<feature type="binding site" evidence="19">
    <location>
        <begin position="207"/>
        <end position="208"/>
    </location>
    <ligand>
        <name>ATP</name>
        <dbReference type="ChEBI" id="CHEBI:30616"/>
    </ligand>
</feature>
<evidence type="ECO:0000256" key="4">
    <source>
        <dbReference type="ARBA" id="ARBA00022555"/>
    </source>
</evidence>
<dbReference type="InterPro" id="IPR014729">
    <property type="entry name" value="Rossmann-like_a/b/a_fold"/>
</dbReference>
<evidence type="ECO:0000256" key="15">
    <source>
        <dbReference type="ARBA" id="ARBA00071867"/>
    </source>
</evidence>
<evidence type="ECO:0000256" key="19">
    <source>
        <dbReference type="HAMAP-Rule" id="MF_00021"/>
    </source>
</evidence>
<dbReference type="InterPro" id="IPR050102">
    <property type="entry name" value="tRNA_sulfurtransferase_ThiI"/>
</dbReference>
<accession>A0A974XF17</accession>
<reference evidence="21" key="1">
    <citation type="submission" date="2021-03" db="EMBL/GenBank/DDBJ databases">
        <title>Alkalibacter marinus sp. nov., isolated from tidal flat sediment.</title>
        <authorList>
            <person name="Namirimu T."/>
            <person name="Yang J.-A."/>
            <person name="Yang S.-H."/>
            <person name="Kim Y.-J."/>
            <person name="Kwon K.K."/>
        </authorList>
    </citation>
    <scope>NUCLEOTIDE SEQUENCE</scope>
    <source>
        <strain evidence="21">ES005</strain>
    </source>
</reference>
<dbReference type="GO" id="GO:0000049">
    <property type="term" value="F:tRNA binding"/>
    <property type="evidence" value="ECO:0007669"/>
    <property type="project" value="UniProtKB-UniRule"/>
</dbReference>
<evidence type="ECO:0000256" key="11">
    <source>
        <dbReference type="ARBA" id="ARBA00052330"/>
    </source>
</evidence>
<dbReference type="GO" id="GO:0009229">
    <property type="term" value="P:thiamine diphosphate biosynthetic process"/>
    <property type="evidence" value="ECO:0007669"/>
    <property type="project" value="UniProtKB-UniRule"/>
</dbReference>
<keyword evidence="9 19" id="KW-0784">Thiamine biosynthesis</keyword>
<dbReference type="Gene3D" id="3.30.2130.30">
    <property type="match status" value="1"/>
</dbReference>
<comment type="pathway">
    <text evidence="2 19">Cofactor biosynthesis; thiamine diphosphate biosynthesis.</text>
</comment>
<proteinExistence type="inferred from homology"/>
<keyword evidence="8 19" id="KW-0694">RNA-binding</keyword>
<evidence type="ECO:0000256" key="13">
    <source>
        <dbReference type="ARBA" id="ARBA00061472"/>
    </source>
</evidence>
<dbReference type="GO" id="GO:0005829">
    <property type="term" value="C:cytosol"/>
    <property type="evidence" value="ECO:0007669"/>
    <property type="project" value="TreeGrafter"/>
</dbReference>
<dbReference type="SUPFAM" id="SSF143437">
    <property type="entry name" value="THUMP domain-like"/>
    <property type="match status" value="1"/>
</dbReference>
<dbReference type="GO" id="GO:0052837">
    <property type="term" value="P:thiazole biosynthetic process"/>
    <property type="evidence" value="ECO:0007669"/>
    <property type="project" value="TreeGrafter"/>
</dbReference>
<comment type="catalytic activity">
    <reaction evidence="11 19">
        <text>[ThiS sulfur-carrier protein]-C-terminal Gly-Gly-AMP + S-sulfanyl-L-cysteinyl-[cysteine desulfurase] + AH2 = [ThiS sulfur-carrier protein]-C-terminal-Gly-aminoethanethioate + L-cysteinyl-[cysteine desulfurase] + A + AMP + 2 H(+)</text>
        <dbReference type="Rhea" id="RHEA:43340"/>
        <dbReference type="Rhea" id="RHEA-COMP:12157"/>
        <dbReference type="Rhea" id="RHEA-COMP:12158"/>
        <dbReference type="Rhea" id="RHEA-COMP:12910"/>
        <dbReference type="Rhea" id="RHEA-COMP:19908"/>
        <dbReference type="ChEBI" id="CHEBI:13193"/>
        <dbReference type="ChEBI" id="CHEBI:15378"/>
        <dbReference type="ChEBI" id="CHEBI:17499"/>
        <dbReference type="ChEBI" id="CHEBI:29950"/>
        <dbReference type="ChEBI" id="CHEBI:61963"/>
        <dbReference type="ChEBI" id="CHEBI:90618"/>
        <dbReference type="ChEBI" id="CHEBI:232372"/>
        <dbReference type="ChEBI" id="CHEBI:456215"/>
    </reaction>
</comment>
<dbReference type="GO" id="GO:0009228">
    <property type="term" value="P:thiamine biosynthetic process"/>
    <property type="evidence" value="ECO:0007669"/>
    <property type="project" value="UniProtKB-KW"/>
</dbReference>
<keyword evidence="5 19" id="KW-0808">Transferase</keyword>
<dbReference type="SMART" id="SM00981">
    <property type="entry name" value="THUMP"/>
    <property type="match status" value="1"/>
</dbReference>
<dbReference type="CDD" id="cd01712">
    <property type="entry name" value="PPase_ThiI"/>
    <property type="match status" value="1"/>
</dbReference>
<feature type="binding site" evidence="19">
    <location>
        <position position="264"/>
    </location>
    <ligand>
        <name>ATP</name>
        <dbReference type="ChEBI" id="CHEBI:30616"/>
    </ligand>
</feature>
<dbReference type="PANTHER" id="PTHR43209:SF1">
    <property type="entry name" value="TRNA SULFURTRANSFERASE"/>
    <property type="match status" value="1"/>
</dbReference>
<feature type="domain" description="THUMP" evidence="20">
    <location>
        <begin position="59"/>
        <end position="164"/>
    </location>
</feature>
<evidence type="ECO:0000256" key="8">
    <source>
        <dbReference type="ARBA" id="ARBA00022884"/>
    </source>
</evidence>
<comment type="function">
    <text evidence="12 19">Catalyzes the ATP-dependent transfer of a sulfur to tRNA to produce 4-thiouridine in position 8 of tRNAs, which functions as a near-UV photosensor. Also catalyzes the transfer of sulfur to the sulfur carrier protein ThiS, forming ThiS-thiocarboxylate. This is a step in the synthesis of thiazole, in the thiamine biosynthesis pathway. The sulfur is donated as persulfide by IscS.</text>
</comment>
<dbReference type="Pfam" id="PF22025">
    <property type="entry name" value="ThiI_fer"/>
    <property type="match status" value="1"/>
</dbReference>
<dbReference type="HAMAP" id="MF_00021">
    <property type="entry name" value="ThiI"/>
    <property type="match status" value="1"/>
</dbReference>
<evidence type="ECO:0000313" key="21">
    <source>
        <dbReference type="EMBL" id="QSX08669.1"/>
    </source>
</evidence>
<dbReference type="Gene3D" id="3.40.50.620">
    <property type="entry name" value="HUPs"/>
    <property type="match status" value="1"/>
</dbReference>
<keyword evidence="3 19" id="KW-0963">Cytoplasm</keyword>
<evidence type="ECO:0000256" key="7">
    <source>
        <dbReference type="ARBA" id="ARBA00022840"/>
    </source>
</evidence>
<dbReference type="KEGG" id="alka:J0B03_00840"/>
<dbReference type="Proteomes" id="UP000663499">
    <property type="component" value="Chromosome"/>
</dbReference>
<evidence type="ECO:0000256" key="2">
    <source>
        <dbReference type="ARBA" id="ARBA00004948"/>
    </source>
</evidence>
<evidence type="ECO:0000256" key="18">
    <source>
        <dbReference type="ARBA" id="ARBA00080570"/>
    </source>
</evidence>
<dbReference type="InterPro" id="IPR049961">
    <property type="entry name" value="ThiI_N"/>
</dbReference>
<dbReference type="Pfam" id="PF02926">
    <property type="entry name" value="THUMP"/>
    <property type="match status" value="1"/>
</dbReference>
<dbReference type="PANTHER" id="PTHR43209">
    <property type="entry name" value="TRNA SULFURTRANSFERASE"/>
    <property type="match status" value="1"/>
</dbReference>
<evidence type="ECO:0000256" key="17">
    <source>
        <dbReference type="ARBA" id="ARBA00077849"/>
    </source>
</evidence>
<dbReference type="GO" id="GO:0140741">
    <property type="term" value="F:tRNA-uracil-4 sulfurtransferase activity"/>
    <property type="evidence" value="ECO:0007669"/>
    <property type="project" value="UniProtKB-EC"/>
</dbReference>
<comment type="catalytic activity">
    <reaction evidence="10 19">
        <text>[ThiI sulfur-carrier protein]-S-sulfanyl-L-cysteine + a uridine in tRNA + 2 reduced [2Fe-2S]-[ferredoxin] + ATP + H(+) = [ThiI sulfur-carrier protein]-L-cysteine + a 4-thiouridine in tRNA + 2 oxidized [2Fe-2S]-[ferredoxin] + AMP + diphosphate</text>
        <dbReference type="Rhea" id="RHEA:24176"/>
        <dbReference type="Rhea" id="RHEA-COMP:10000"/>
        <dbReference type="Rhea" id="RHEA-COMP:10001"/>
        <dbReference type="Rhea" id="RHEA-COMP:13337"/>
        <dbReference type="Rhea" id="RHEA-COMP:13338"/>
        <dbReference type="Rhea" id="RHEA-COMP:13339"/>
        <dbReference type="Rhea" id="RHEA-COMP:13340"/>
        <dbReference type="ChEBI" id="CHEBI:15378"/>
        <dbReference type="ChEBI" id="CHEBI:29950"/>
        <dbReference type="ChEBI" id="CHEBI:30616"/>
        <dbReference type="ChEBI" id="CHEBI:33019"/>
        <dbReference type="ChEBI" id="CHEBI:33737"/>
        <dbReference type="ChEBI" id="CHEBI:33738"/>
        <dbReference type="ChEBI" id="CHEBI:61963"/>
        <dbReference type="ChEBI" id="CHEBI:65315"/>
        <dbReference type="ChEBI" id="CHEBI:136798"/>
        <dbReference type="ChEBI" id="CHEBI:456215"/>
        <dbReference type="EC" id="2.8.1.4"/>
    </reaction>
</comment>
<dbReference type="Pfam" id="PF02568">
    <property type="entry name" value="ThiI"/>
    <property type="match status" value="1"/>
</dbReference>
<evidence type="ECO:0000256" key="12">
    <source>
        <dbReference type="ARBA" id="ARBA00058382"/>
    </source>
</evidence>
<dbReference type="GO" id="GO:0005524">
    <property type="term" value="F:ATP binding"/>
    <property type="evidence" value="ECO:0007669"/>
    <property type="project" value="UniProtKB-UniRule"/>
</dbReference>
<feature type="binding site" evidence="19">
    <location>
        <position position="286"/>
    </location>
    <ligand>
        <name>ATP</name>
        <dbReference type="ChEBI" id="CHEBI:30616"/>
    </ligand>
</feature>
<dbReference type="SUPFAM" id="SSF52402">
    <property type="entry name" value="Adenine nucleotide alpha hydrolases-like"/>
    <property type="match status" value="1"/>
</dbReference>
<comment type="similarity">
    <text evidence="13 19">Belongs to the ThiI family.</text>
</comment>
<dbReference type="CDD" id="cd11716">
    <property type="entry name" value="THUMP_ThiI"/>
    <property type="match status" value="1"/>
</dbReference>
<evidence type="ECO:0000256" key="5">
    <source>
        <dbReference type="ARBA" id="ARBA00022679"/>
    </source>
</evidence>
<dbReference type="NCBIfam" id="TIGR00342">
    <property type="entry name" value="tRNA uracil 4-sulfurtransferase ThiI"/>
    <property type="match status" value="1"/>
</dbReference>
<dbReference type="InterPro" id="IPR049962">
    <property type="entry name" value="THUMP_ThiI"/>
</dbReference>
<dbReference type="InterPro" id="IPR004114">
    <property type="entry name" value="THUMP_dom"/>
</dbReference>
<feature type="binding site" evidence="19">
    <location>
        <position position="295"/>
    </location>
    <ligand>
        <name>ATP</name>
        <dbReference type="ChEBI" id="CHEBI:30616"/>
    </ligand>
</feature>
<gene>
    <name evidence="19 21" type="primary">thiI</name>
    <name evidence="21" type="ORF">J0B03_00840</name>
</gene>
<dbReference type="FunFam" id="3.40.50.620:FF:000053">
    <property type="entry name" value="Probable tRNA sulfurtransferase"/>
    <property type="match status" value="1"/>
</dbReference>
<sequence length="390" mass="43653">MKRVILIRYGEIGLKGLNKGFFIDTLIRNIKSSMRSINNKKLEKIQGRFLLQVEEEDLEFAIHRLLQIFGIASISVATVIDKDLEAIKEASAVLVEEKIQQGQTTFKVQARRGDKSFPMTSPELNGELGGYLLKRFDALSVDVHQPQFQIYVEIREKAYVYTDILPGKNGLPVGTGGKAALLVSGGIDSPVAGYMIASRGVEVMGVHFHSYPYTSDRAKEKVIKLMEKVAVYAGKITLFVVPFTEIQLAIGEFCDEKYSTLIMRRYMMKIATRIGKQNGASALITGESIGQVASQTLESLMVTNAATDLPVFRPVIGMDKHAIIRIAEEIDTFETSILPYEDCCTIFVPKHPQTKPKMEHVLKQESYMEGIEEMMERAIAESERLEVYPT</sequence>
<dbReference type="EC" id="2.8.1.4" evidence="14 19"/>
<comment type="subcellular location">
    <subcellularLocation>
        <location evidence="1 19">Cytoplasm</location>
    </subcellularLocation>
</comment>
<evidence type="ECO:0000259" key="20">
    <source>
        <dbReference type="PROSITE" id="PS51165"/>
    </source>
</evidence>
<feature type="binding site" evidence="19">
    <location>
        <begin position="182"/>
        <end position="183"/>
    </location>
    <ligand>
        <name>ATP</name>
        <dbReference type="ChEBI" id="CHEBI:30616"/>
    </ligand>
</feature>
<dbReference type="RefSeq" id="WP_207300010.1">
    <property type="nucleotide sequence ID" value="NZ_CP071444.1"/>
</dbReference>
<evidence type="ECO:0000256" key="9">
    <source>
        <dbReference type="ARBA" id="ARBA00022977"/>
    </source>
</evidence>
<protein>
    <recommendedName>
        <fullName evidence="15 19">Probable tRNA sulfurtransferase</fullName>
        <ecNumber evidence="14 19">2.8.1.4</ecNumber>
    </recommendedName>
    <alternativeName>
        <fullName evidence="16 19">Sulfur carrier protein ThiS sulfurtransferase</fullName>
    </alternativeName>
    <alternativeName>
        <fullName evidence="17 19">Thiamine biosynthesis protein ThiI</fullName>
    </alternativeName>
    <alternativeName>
        <fullName evidence="18 19">tRNA 4-thiouridine synthase</fullName>
    </alternativeName>
</protein>
<name>A0A974XF17_9FIRM</name>
<dbReference type="InterPro" id="IPR020536">
    <property type="entry name" value="ThiI_AANH"/>
</dbReference>
<evidence type="ECO:0000256" key="16">
    <source>
        <dbReference type="ARBA" id="ARBA00075337"/>
    </source>
</evidence>
<keyword evidence="7 19" id="KW-0067">ATP-binding</keyword>
<dbReference type="GO" id="GO:0002937">
    <property type="term" value="P:tRNA 4-thiouridine biosynthesis"/>
    <property type="evidence" value="ECO:0007669"/>
    <property type="project" value="TreeGrafter"/>
</dbReference>
<dbReference type="EMBL" id="CP071444">
    <property type="protein sequence ID" value="QSX08669.1"/>
    <property type="molecule type" value="Genomic_DNA"/>
</dbReference>
<dbReference type="GO" id="GO:0004810">
    <property type="term" value="F:CCA tRNA nucleotidyltransferase activity"/>
    <property type="evidence" value="ECO:0007669"/>
    <property type="project" value="InterPro"/>
</dbReference>
<dbReference type="InterPro" id="IPR003720">
    <property type="entry name" value="tRNA_STrfase"/>
</dbReference>
<dbReference type="PROSITE" id="PS51165">
    <property type="entry name" value="THUMP"/>
    <property type="match status" value="1"/>
</dbReference>
<evidence type="ECO:0000256" key="10">
    <source>
        <dbReference type="ARBA" id="ARBA00050570"/>
    </source>
</evidence>
<dbReference type="InterPro" id="IPR054173">
    <property type="entry name" value="ThiI_fer"/>
</dbReference>